<keyword evidence="2 4" id="KW-0378">Hydrolase</keyword>
<reference evidence="5" key="1">
    <citation type="journal article" date="2019" name="Int. J. Syst. Evol. Microbiol.">
        <title>The Global Catalogue of Microorganisms (GCM) 10K type strain sequencing project: providing services to taxonomists for standard genome sequencing and annotation.</title>
        <authorList>
            <consortium name="The Broad Institute Genomics Platform"/>
            <consortium name="The Broad Institute Genome Sequencing Center for Infectious Disease"/>
            <person name="Wu L."/>
            <person name="Ma J."/>
        </authorList>
    </citation>
    <scope>NUCLEOTIDE SEQUENCE [LARGE SCALE GENOMIC DNA]</scope>
    <source>
        <strain evidence="5">CGMCC 1.15277</strain>
    </source>
</reference>
<protein>
    <submittedName>
        <fullName evidence="4">PaaI family thioesterase</fullName>
        <ecNumber evidence="4">3.1.2.-</ecNumber>
    </submittedName>
</protein>
<comment type="similarity">
    <text evidence="1">Belongs to the thioesterase PaaI family.</text>
</comment>
<keyword evidence="5" id="KW-1185">Reference proteome</keyword>
<dbReference type="InterPro" id="IPR003736">
    <property type="entry name" value="PAAI_dom"/>
</dbReference>
<feature type="domain" description="Thioesterase" evidence="3">
    <location>
        <begin position="47"/>
        <end position="122"/>
    </location>
</feature>
<evidence type="ECO:0000259" key="3">
    <source>
        <dbReference type="Pfam" id="PF03061"/>
    </source>
</evidence>
<evidence type="ECO:0000256" key="1">
    <source>
        <dbReference type="ARBA" id="ARBA00008324"/>
    </source>
</evidence>
<dbReference type="GO" id="GO:0016787">
    <property type="term" value="F:hydrolase activity"/>
    <property type="evidence" value="ECO:0007669"/>
    <property type="project" value="UniProtKB-KW"/>
</dbReference>
<dbReference type="RefSeq" id="WP_343885662.1">
    <property type="nucleotide sequence ID" value="NZ_BAAAKI010000010.1"/>
</dbReference>
<sequence>MHGENLPEWAVDLFSPLDDKFGTELLEVSPERTVGRAPVKGNTQVAGLWHGGGSGLLVETLGSIAAYATAQPDRIAVGMELSVTHHAAVTKGTVTGVATPLHIGRQTCTYEVVLTDDDDRRVATGRLTCMFLPRRPGQD</sequence>
<dbReference type="EC" id="3.1.2.-" evidence="4"/>
<name>A0ABW1X2A7_9ACTN</name>
<evidence type="ECO:0000313" key="4">
    <source>
        <dbReference type="EMBL" id="MFC6397372.1"/>
    </source>
</evidence>
<evidence type="ECO:0000256" key="2">
    <source>
        <dbReference type="ARBA" id="ARBA00022801"/>
    </source>
</evidence>
<dbReference type="NCBIfam" id="TIGR00369">
    <property type="entry name" value="unchar_dom_1"/>
    <property type="match status" value="1"/>
</dbReference>
<dbReference type="CDD" id="cd03443">
    <property type="entry name" value="PaaI_thioesterase"/>
    <property type="match status" value="1"/>
</dbReference>
<dbReference type="InterPro" id="IPR029069">
    <property type="entry name" value="HotDog_dom_sf"/>
</dbReference>
<gene>
    <name evidence="4" type="ORF">ACFP57_10320</name>
</gene>
<dbReference type="EMBL" id="JBHSUA010000020">
    <property type="protein sequence ID" value="MFC6397372.1"/>
    <property type="molecule type" value="Genomic_DNA"/>
</dbReference>
<dbReference type="InterPro" id="IPR006683">
    <property type="entry name" value="Thioestr_dom"/>
</dbReference>
<dbReference type="Pfam" id="PF03061">
    <property type="entry name" value="4HBT"/>
    <property type="match status" value="1"/>
</dbReference>
<comment type="caution">
    <text evidence="4">The sequence shown here is derived from an EMBL/GenBank/DDBJ whole genome shotgun (WGS) entry which is preliminary data.</text>
</comment>
<dbReference type="SUPFAM" id="SSF54637">
    <property type="entry name" value="Thioesterase/thiol ester dehydrase-isomerase"/>
    <property type="match status" value="1"/>
</dbReference>
<organism evidence="4 5">
    <name type="scientific">Luteococcus sanguinis</name>
    <dbReference type="NCBI Taxonomy" id="174038"/>
    <lineage>
        <taxon>Bacteria</taxon>
        <taxon>Bacillati</taxon>
        <taxon>Actinomycetota</taxon>
        <taxon>Actinomycetes</taxon>
        <taxon>Propionibacteriales</taxon>
        <taxon>Propionibacteriaceae</taxon>
        <taxon>Luteococcus</taxon>
    </lineage>
</organism>
<accession>A0ABW1X2A7</accession>
<dbReference type="Gene3D" id="3.10.129.10">
    <property type="entry name" value="Hotdog Thioesterase"/>
    <property type="match status" value="1"/>
</dbReference>
<proteinExistence type="inferred from homology"/>
<dbReference type="Proteomes" id="UP001596266">
    <property type="component" value="Unassembled WGS sequence"/>
</dbReference>
<dbReference type="PANTHER" id="PTHR43240:SF5">
    <property type="entry name" value="1,4-DIHYDROXY-2-NAPHTHOYL-COA THIOESTERASE 1"/>
    <property type="match status" value="1"/>
</dbReference>
<dbReference type="PANTHER" id="PTHR43240">
    <property type="entry name" value="1,4-DIHYDROXY-2-NAPHTHOYL-COA THIOESTERASE 1"/>
    <property type="match status" value="1"/>
</dbReference>
<evidence type="ECO:0000313" key="5">
    <source>
        <dbReference type="Proteomes" id="UP001596266"/>
    </source>
</evidence>